<proteinExistence type="predicted"/>
<dbReference type="EMBL" id="ASPP01009802">
    <property type="protein sequence ID" value="ETO23625.1"/>
    <property type="molecule type" value="Genomic_DNA"/>
</dbReference>
<evidence type="ECO:0000313" key="1">
    <source>
        <dbReference type="EMBL" id="ETO23625.1"/>
    </source>
</evidence>
<sequence length="200" mass="23877">KLNNLSPKATEADPKETLATIAAGVGDSLSESRRMALQEVNLRLVFWECKIKRICDINTTQETFRCRFHYYLTWLATKEEYRDYQNAIRETQRLNQPKHWYPRWIPRVEFTNAVEVLQFEEHQGEKKGVKVQTLKFFEYPKYEIRNATNNSQLRSSWKPGDERFIQLLGFDPNHGQWVKCRYEADVIFAEEMELENFPFD</sequence>
<organism evidence="1 2">
    <name type="scientific">Reticulomyxa filosa</name>
    <dbReference type="NCBI Taxonomy" id="46433"/>
    <lineage>
        <taxon>Eukaryota</taxon>
        <taxon>Sar</taxon>
        <taxon>Rhizaria</taxon>
        <taxon>Retaria</taxon>
        <taxon>Foraminifera</taxon>
        <taxon>Monothalamids</taxon>
        <taxon>Reticulomyxidae</taxon>
        <taxon>Reticulomyxa</taxon>
    </lineage>
</organism>
<feature type="non-terminal residue" evidence="1">
    <location>
        <position position="200"/>
    </location>
</feature>
<dbReference type="Proteomes" id="UP000023152">
    <property type="component" value="Unassembled WGS sequence"/>
</dbReference>
<dbReference type="GO" id="GO:0016020">
    <property type="term" value="C:membrane"/>
    <property type="evidence" value="ECO:0007669"/>
    <property type="project" value="InterPro"/>
</dbReference>
<dbReference type="InterPro" id="IPR036734">
    <property type="entry name" value="Neur_chan_lig-bd_sf"/>
</dbReference>
<gene>
    <name evidence="1" type="ORF">RFI_13554</name>
</gene>
<feature type="non-terminal residue" evidence="1">
    <location>
        <position position="1"/>
    </location>
</feature>
<comment type="caution">
    <text evidence="1">The sequence shown here is derived from an EMBL/GenBank/DDBJ whole genome shotgun (WGS) entry which is preliminary data.</text>
</comment>
<dbReference type="OrthoDB" id="203862at2759"/>
<reference evidence="1 2" key="1">
    <citation type="journal article" date="2013" name="Curr. Biol.">
        <title>The Genome of the Foraminiferan Reticulomyxa filosa.</title>
        <authorList>
            <person name="Glockner G."/>
            <person name="Hulsmann N."/>
            <person name="Schleicher M."/>
            <person name="Noegel A.A."/>
            <person name="Eichinger L."/>
            <person name="Gallinger C."/>
            <person name="Pawlowski J."/>
            <person name="Sierra R."/>
            <person name="Euteneuer U."/>
            <person name="Pillet L."/>
            <person name="Moustafa A."/>
            <person name="Platzer M."/>
            <person name="Groth M."/>
            <person name="Szafranski K."/>
            <person name="Schliwa M."/>
        </authorList>
    </citation>
    <scope>NUCLEOTIDE SEQUENCE [LARGE SCALE GENOMIC DNA]</scope>
</reference>
<dbReference type="GO" id="GO:0005230">
    <property type="term" value="F:extracellular ligand-gated monoatomic ion channel activity"/>
    <property type="evidence" value="ECO:0007669"/>
    <property type="project" value="InterPro"/>
</dbReference>
<name>X6NBF7_RETFI</name>
<dbReference type="Gene3D" id="2.70.170.10">
    <property type="entry name" value="Neurotransmitter-gated ion-channel ligand-binding domain"/>
    <property type="match status" value="1"/>
</dbReference>
<evidence type="ECO:0000313" key="2">
    <source>
        <dbReference type="Proteomes" id="UP000023152"/>
    </source>
</evidence>
<protein>
    <submittedName>
        <fullName evidence="1">Uncharacterized protein</fullName>
    </submittedName>
</protein>
<keyword evidence="2" id="KW-1185">Reference proteome</keyword>
<dbReference type="AlphaFoldDB" id="X6NBF7"/>
<accession>X6NBF7</accession>